<evidence type="ECO:0000256" key="3">
    <source>
        <dbReference type="ARBA" id="ARBA00022475"/>
    </source>
</evidence>
<dbReference type="EMBL" id="MPKY01000001">
    <property type="protein sequence ID" value="OJT00894.1"/>
    <property type="molecule type" value="Genomic_DNA"/>
</dbReference>
<sequence length="284" mass="30481">MAGLAVHHQERLSRALANIILVALVVYLSISAAKLTWLYAWSDRPVPDVPAQLGGQPGAQNRVPQASIAGYEFFGRPERQAGVAEVVRRSAPETGLRLRLEGVLIGQRPEDSGAIVAGSNGETEYYRVGETLPGNAELAEVESGRILIRRGGRYESLAFEEPLDSSVMVAGAPVQAAESPDDFLAGARQQLDAEGAAALAAYGLRPADDSGASGYVYDGSNPMLNAVNLRQGDVITAINGQRLGDVEQDKSLLEDWRSQAQLDIEIERDGSILTVSYAIPEQWR</sequence>
<keyword evidence="4" id="KW-0997">Cell inner membrane</keyword>
<dbReference type="Proteomes" id="UP000183986">
    <property type="component" value="Unassembled WGS sequence"/>
</dbReference>
<dbReference type="InterPro" id="IPR024961">
    <property type="entry name" value="T2SS_GspC_N"/>
</dbReference>
<dbReference type="InterPro" id="IPR036034">
    <property type="entry name" value="PDZ_sf"/>
</dbReference>
<dbReference type="GO" id="GO:0015031">
    <property type="term" value="P:protein transport"/>
    <property type="evidence" value="ECO:0007669"/>
    <property type="project" value="UniProtKB-KW"/>
</dbReference>
<dbReference type="Pfam" id="PF11356">
    <property type="entry name" value="T2SSC"/>
    <property type="match status" value="1"/>
</dbReference>
<proteinExistence type="predicted"/>
<dbReference type="AlphaFoldDB" id="A0A1M2UZX9"/>
<gene>
    <name evidence="11" type="ORF">BEE62_12940</name>
</gene>
<evidence type="ECO:0000256" key="5">
    <source>
        <dbReference type="ARBA" id="ARBA00022692"/>
    </source>
</evidence>
<dbReference type="OrthoDB" id="5574088at2"/>
<keyword evidence="7 9" id="KW-1133">Transmembrane helix</keyword>
<name>A0A1M2UZX9_MARNT</name>
<evidence type="ECO:0000256" key="7">
    <source>
        <dbReference type="ARBA" id="ARBA00022989"/>
    </source>
</evidence>
<evidence type="ECO:0000256" key="4">
    <source>
        <dbReference type="ARBA" id="ARBA00022519"/>
    </source>
</evidence>
<comment type="caution">
    <text evidence="11">The sequence shown here is derived from an EMBL/GenBank/DDBJ whole genome shotgun (WGS) entry which is preliminary data.</text>
</comment>
<keyword evidence="2" id="KW-0813">Transport</keyword>
<keyword evidence="12" id="KW-1185">Reference proteome</keyword>
<keyword evidence="5 9" id="KW-0812">Transmembrane</keyword>
<keyword evidence="8 9" id="KW-0472">Membrane</keyword>
<evidence type="ECO:0000259" key="10">
    <source>
        <dbReference type="Pfam" id="PF11356"/>
    </source>
</evidence>
<feature type="domain" description="Type II secretion system protein GspC N-terminal" evidence="10">
    <location>
        <begin position="24"/>
        <end position="159"/>
    </location>
</feature>
<evidence type="ECO:0000256" key="9">
    <source>
        <dbReference type="SAM" id="Phobius"/>
    </source>
</evidence>
<comment type="subcellular location">
    <subcellularLocation>
        <location evidence="1">Cell inner membrane</location>
    </subcellularLocation>
</comment>
<evidence type="ECO:0000313" key="11">
    <source>
        <dbReference type="EMBL" id="OJT00894.1"/>
    </source>
</evidence>
<evidence type="ECO:0000256" key="8">
    <source>
        <dbReference type="ARBA" id="ARBA00023136"/>
    </source>
</evidence>
<dbReference type="Gene3D" id="2.30.42.10">
    <property type="match status" value="1"/>
</dbReference>
<evidence type="ECO:0000256" key="2">
    <source>
        <dbReference type="ARBA" id="ARBA00022448"/>
    </source>
</evidence>
<evidence type="ECO:0000313" key="12">
    <source>
        <dbReference type="Proteomes" id="UP000183986"/>
    </source>
</evidence>
<dbReference type="SUPFAM" id="SSF50156">
    <property type="entry name" value="PDZ domain-like"/>
    <property type="match status" value="1"/>
</dbReference>
<accession>A0A1M2UZX9</accession>
<dbReference type="GO" id="GO:0005886">
    <property type="term" value="C:plasma membrane"/>
    <property type="evidence" value="ECO:0007669"/>
    <property type="project" value="UniProtKB-SubCell"/>
</dbReference>
<evidence type="ECO:0000256" key="6">
    <source>
        <dbReference type="ARBA" id="ARBA00022927"/>
    </source>
</evidence>
<protein>
    <submittedName>
        <fullName evidence="11">General secretion pathway protein GspC</fullName>
    </submittedName>
</protein>
<dbReference type="RefSeq" id="WP_072677697.1">
    <property type="nucleotide sequence ID" value="NZ_MPKY01000001.1"/>
</dbReference>
<dbReference type="Gene3D" id="2.30.30.830">
    <property type="match status" value="1"/>
</dbReference>
<organism evidence="11 12">
    <name type="scientific">Marinobacter nauticus</name>
    <name type="common">Marinobacter hydrocarbonoclasticus</name>
    <name type="synonym">Marinobacter aquaeolei</name>
    <dbReference type="NCBI Taxonomy" id="2743"/>
    <lineage>
        <taxon>Bacteria</taxon>
        <taxon>Pseudomonadati</taxon>
        <taxon>Pseudomonadota</taxon>
        <taxon>Gammaproteobacteria</taxon>
        <taxon>Pseudomonadales</taxon>
        <taxon>Marinobacteraceae</taxon>
        <taxon>Marinobacter</taxon>
    </lineage>
</organism>
<feature type="transmembrane region" description="Helical" evidence="9">
    <location>
        <begin position="15"/>
        <end position="40"/>
    </location>
</feature>
<keyword evidence="6" id="KW-0653">Protein transport</keyword>
<evidence type="ECO:0000256" key="1">
    <source>
        <dbReference type="ARBA" id="ARBA00004533"/>
    </source>
</evidence>
<keyword evidence="3" id="KW-1003">Cell membrane</keyword>
<reference evidence="11" key="1">
    <citation type="submission" date="2016-11" db="EMBL/GenBank/DDBJ databases">
        <title>Draft Genome Sequence of Marinobacter hydrocarbonoclasticus strain STW2, a polyaromatic aromatic hydrocarbon degrading and denitrifying bacterium from rhizosphere of Seagrass Enhalus acodoides.</title>
        <authorList>
            <person name="Ling J."/>
            <person name="Dong J."/>
        </authorList>
    </citation>
    <scope>NUCLEOTIDE SEQUENCE [LARGE SCALE GENOMIC DNA]</scope>
    <source>
        <strain evidence="11">STW2</strain>
    </source>
</reference>